<dbReference type="KEGG" id="rhg:EXZ61_04915"/>
<evidence type="ECO:0000313" key="2">
    <source>
        <dbReference type="Proteomes" id="UP000317365"/>
    </source>
</evidence>
<sequence>MIHSFNDDFRFSDTPAAYELVIRACKAELPDCIGLKRASHAEDKAGVDFWAHMPDGSRIGIDLKLRRKDYGAQYGKPLDCVVELDCAGSHGWLNKAGGAELILFAASDTGRYFMVAANELRAAVITGLPRWIAAGKVHELETTSKWDKGQDGRQWQSKAVAIGSDLIQRQIQALNSCAADYQTPL</sequence>
<dbReference type="AlphaFoldDB" id="A0A515ELM4"/>
<organism evidence="1 2">
    <name type="scientific">Rhodoferax aquaticus</name>
    <dbReference type="NCBI Taxonomy" id="2527691"/>
    <lineage>
        <taxon>Bacteria</taxon>
        <taxon>Pseudomonadati</taxon>
        <taxon>Pseudomonadota</taxon>
        <taxon>Betaproteobacteria</taxon>
        <taxon>Burkholderiales</taxon>
        <taxon>Comamonadaceae</taxon>
        <taxon>Rhodoferax</taxon>
    </lineage>
</organism>
<protein>
    <recommendedName>
        <fullName evidence="3">DUF4365 domain-containing protein</fullName>
    </recommendedName>
</protein>
<dbReference type="EMBL" id="CP036282">
    <property type="protein sequence ID" value="QDL53570.1"/>
    <property type="molecule type" value="Genomic_DNA"/>
</dbReference>
<keyword evidence="2" id="KW-1185">Reference proteome</keyword>
<reference evidence="2" key="1">
    <citation type="submission" date="2019-02" db="EMBL/GenBank/DDBJ databases">
        <title>Complete genome sequence of Rhodoferax sp. Gr-4.</title>
        <authorList>
            <person name="Jin L."/>
        </authorList>
    </citation>
    <scope>NUCLEOTIDE SEQUENCE [LARGE SCALE GENOMIC DNA]</scope>
    <source>
        <strain evidence="2">Gr-4</strain>
    </source>
</reference>
<accession>A0A515ELM4</accession>
<proteinExistence type="predicted"/>
<reference evidence="2" key="2">
    <citation type="journal article" date="2020" name="Int. J. Syst. Evol. Microbiol.">
        <title>Genomic insights into a novel species Rhodoferax aquaticus sp. nov., isolated from freshwater.</title>
        <authorList>
            <person name="Li T."/>
            <person name="Zhuo Y."/>
            <person name="Jin C.Z."/>
            <person name="Wu X."/>
            <person name="Ko S.R."/>
            <person name="Jin F.J."/>
            <person name="Ahn C.Y."/>
            <person name="Oh H.M."/>
            <person name="Lee H.G."/>
            <person name="Jin L."/>
        </authorList>
    </citation>
    <scope>NUCLEOTIDE SEQUENCE [LARGE SCALE GENOMIC DNA]</scope>
    <source>
        <strain evidence="2">Gr-4</strain>
    </source>
</reference>
<dbReference type="Proteomes" id="UP000317365">
    <property type="component" value="Chromosome"/>
</dbReference>
<gene>
    <name evidence="1" type="ORF">EXZ61_04915</name>
</gene>
<evidence type="ECO:0008006" key="3">
    <source>
        <dbReference type="Google" id="ProtNLM"/>
    </source>
</evidence>
<name>A0A515ELM4_9BURK</name>
<dbReference type="RefSeq" id="WP_142809587.1">
    <property type="nucleotide sequence ID" value="NZ_CP036282.1"/>
</dbReference>
<evidence type="ECO:0000313" key="1">
    <source>
        <dbReference type="EMBL" id="QDL53570.1"/>
    </source>
</evidence>